<sequence>MKNPSIMMLLLLLLGECFPLCVAPIVCSALLAWPRAGFGGFLWKELWMEWVWARRYILLVSPGPAECPGYGDG</sequence>
<organism evidence="2">
    <name type="scientific">Anopheles darlingi</name>
    <name type="common">Mosquito</name>
    <dbReference type="NCBI Taxonomy" id="43151"/>
    <lineage>
        <taxon>Eukaryota</taxon>
        <taxon>Metazoa</taxon>
        <taxon>Ecdysozoa</taxon>
        <taxon>Arthropoda</taxon>
        <taxon>Hexapoda</taxon>
        <taxon>Insecta</taxon>
        <taxon>Pterygota</taxon>
        <taxon>Neoptera</taxon>
        <taxon>Endopterygota</taxon>
        <taxon>Diptera</taxon>
        <taxon>Nematocera</taxon>
        <taxon>Culicoidea</taxon>
        <taxon>Culicidae</taxon>
        <taxon>Anophelinae</taxon>
        <taxon>Anopheles</taxon>
    </lineage>
</organism>
<dbReference type="AlphaFoldDB" id="A0A2M4DFF1"/>
<protein>
    <submittedName>
        <fullName evidence="2">Putative secreted protein</fullName>
    </submittedName>
</protein>
<name>A0A2M4DFF1_ANODA</name>
<keyword evidence="1" id="KW-0732">Signal</keyword>
<evidence type="ECO:0000256" key="1">
    <source>
        <dbReference type="SAM" id="SignalP"/>
    </source>
</evidence>
<evidence type="ECO:0000313" key="2">
    <source>
        <dbReference type="EMBL" id="MBW76246.1"/>
    </source>
</evidence>
<proteinExistence type="predicted"/>
<reference evidence="2" key="1">
    <citation type="submission" date="2018-01" db="EMBL/GenBank/DDBJ databases">
        <title>An insight into the sialome of Amazonian anophelines.</title>
        <authorList>
            <person name="Ribeiro J.M."/>
            <person name="Scarpassa V."/>
            <person name="Calvo E."/>
        </authorList>
    </citation>
    <scope>NUCLEOTIDE SEQUENCE</scope>
</reference>
<feature type="signal peptide" evidence="1">
    <location>
        <begin position="1"/>
        <end position="23"/>
    </location>
</feature>
<accession>A0A2M4DFF1</accession>
<feature type="chain" id="PRO_5014597836" evidence="1">
    <location>
        <begin position="24"/>
        <end position="73"/>
    </location>
</feature>
<dbReference type="EMBL" id="GGFL01012068">
    <property type="protein sequence ID" value="MBW76246.1"/>
    <property type="molecule type" value="Transcribed_RNA"/>
</dbReference>